<dbReference type="OrthoDB" id="287281at2"/>
<reference evidence="1 2" key="1">
    <citation type="submission" date="2019-02" db="EMBL/GenBank/DDBJ databases">
        <title>Deep-cultivation of Planctomycetes and their phenomic and genomic characterization uncovers novel biology.</title>
        <authorList>
            <person name="Wiegand S."/>
            <person name="Jogler M."/>
            <person name="Boedeker C."/>
            <person name="Pinto D."/>
            <person name="Vollmers J."/>
            <person name="Rivas-Marin E."/>
            <person name="Kohn T."/>
            <person name="Peeters S.H."/>
            <person name="Heuer A."/>
            <person name="Rast P."/>
            <person name="Oberbeckmann S."/>
            <person name="Bunk B."/>
            <person name="Jeske O."/>
            <person name="Meyerdierks A."/>
            <person name="Storesund J.E."/>
            <person name="Kallscheuer N."/>
            <person name="Luecker S."/>
            <person name="Lage O.M."/>
            <person name="Pohl T."/>
            <person name="Merkel B.J."/>
            <person name="Hornburger P."/>
            <person name="Mueller R.-W."/>
            <person name="Bruemmer F."/>
            <person name="Labrenz M."/>
            <person name="Spormann A.M."/>
            <person name="Op den Camp H."/>
            <person name="Overmann J."/>
            <person name="Amann R."/>
            <person name="Jetten M.S.M."/>
            <person name="Mascher T."/>
            <person name="Medema M.H."/>
            <person name="Devos D.P."/>
            <person name="Kaster A.-K."/>
            <person name="Ovreas L."/>
            <person name="Rohde M."/>
            <person name="Galperin M.Y."/>
            <person name="Jogler C."/>
        </authorList>
    </citation>
    <scope>NUCLEOTIDE SEQUENCE [LARGE SCALE GENOMIC DNA]</scope>
    <source>
        <strain evidence="1 2">ETA_A1</strain>
    </source>
</reference>
<dbReference type="Proteomes" id="UP000319576">
    <property type="component" value="Chromosome"/>
</dbReference>
<gene>
    <name evidence="1" type="ORF">ETAA1_37870</name>
</gene>
<organism evidence="1 2">
    <name type="scientific">Urbifossiella limnaea</name>
    <dbReference type="NCBI Taxonomy" id="2528023"/>
    <lineage>
        <taxon>Bacteria</taxon>
        <taxon>Pseudomonadati</taxon>
        <taxon>Planctomycetota</taxon>
        <taxon>Planctomycetia</taxon>
        <taxon>Gemmatales</taxon>
        <taxon>Gemmataceae</taxon>
        <taxon>Urbifossiella</taxon>
    </lineage>
</organism>
<dbReference type="KEGG" id="uli:ETAA1_37870"/>
<name>A0A517XWG9_9BACT</name>
<keyword evidence="2" id="KW-1185">Reference proteome</keyword>
<evidence type="ECO:0000313" key="1">
    <source>
        <dbReference type="EMBL" id="QDU21814.1"/>
    </source>
</evidence>
<dbReference type="RefSeq" id="WP_145241056.1">
    <property type="nucleotide sequence ID" value="NZ_CP036273.1"/>
</dbReference>
<accession>A0A517XWG9</accession>
<dbReference type="AlphaFoldDB" id="A0A517XWG9"/>
<sequence>MDRIEWAERSYRQIVPAPDAGWAEVPVRRLEVWLRDAVAPLVAEYVRRTRFQDLAAWPLRALRPGSGSPARAALEAVDESLVGCAKTVQTALRSTRVRRALEHGVLPEPVVTSQTSLVGGDGTHPLLRQTERIHPLPVMEAQVEGVARRFWADLVNPEDYWRPSPRWLLAEGLQTVSSGELVASLNPELHRVGDFITRCLERRVTLLVEELRGAGHAILAASRPLGPRAPKATALIPSTLAQLEARVRALYASCWPEPEGAYRDSCVTLVQAYVAYHPDPHVEWLGDASAESALGGHVFRHNVSHARKLEVTDRVAAALADLRRMYAEEPPGQSALDEAVASGGLVVAEALPQAFWSGKPLTVAWHRHPMPWKLLLLLARKARFHTHVVELDVYEDDVSESAMATLLGRLKKLLPPELRKAIVPGPEPRSYRLDLPPRLVHLVDVSDPHSRRQFP</sequence>
<proteinExistence type="predicted"/>
<protein>
    <submittedName>
        <fullName evidence="1">Uncharacterized protein</fullName>
    </submittedName>
</protein>
<evidence type="ECO:0000313" key="2">
    <source>
        <dbReference type="Proteomes" id="UP000319576"/>
    </source>
</evidence>
<dbReference type="EMBL" id="CP036273">
    <property type="protein sequence ID" value="QDU21814.1"/>
    <property type="molecule type" value="Genomic_DNA"/>
</dbReference>